<name>A0A1X7BX14_9RHOB</name>
<evidence type="ECO:0000313" key="2">
    <source>
        <dbReference type="Proteomes" id="UP000193224"/>
    </source>
</evidence>
<accession>A0A1X7BX14</accession>
<dbReference type="Gene3D" id="3.40.50.1820">
    <property type="entry name" value="alpha/beta hydrolase"/>
    <property type="match status" value="1"/>
</dbReference>
<evidence type="ECO:0000313" key="1">
    <source>
        <dbReference type="EMBL" id="SMC13779.1"/>
    </source>
</evidence>
<dbReference type="InterPro" id="IPR029058">
    <property type="entry name" value="AB_hydrolase_fold"/>
</dbReference>
<dbReference type="InterPro" id="IPR010297">
    <property type="entry name" value="DUF900_hydrolase"/>
</dbReference>
<sequence length="302" mass="33908">MPLLRINAGEDGPELHGNRRPLLPALSRGLQHLGPVILMIHGYKYAPYQSSSCPHENILGMKTRRDCRKTLSWPRGLGFGSGVSREGLGIAFGWPARGTIWQAYGEAEKAGQSLARLITLIHRHAPTRPIHALTHSLGARVVLSALPHLPADSLDRIILLSGAEFGSNAEAALDSAAGKTAELINITSRENDLFDFLLERLVSSPLRRDRCLSNNMPARHNTLTLQMDNPETLRILRRCGFKIAPPRTRICHWSSYMRPGVFSLYRTLLRRSDQIDLAHLRQVLPTRAEPRWSRIMPFRTEF</sequence>
<dbReference type="RefSeq" id="WP_085801707.1">
    <property type="nucleotide sequence ID" value="NZ_FWXB01000016.1"/>
</dbReference>
<keyword evidence="2" id="KW-1185">Reference proteome</keyword>
<protein>
    <recommendedName>
        <fullName evidence="3">Alpha/beta hydrolase family protein</fullName>
    </recommendedName>
</protein>
<evidence type="ECO:0008006" key="3">
    <source>
        <dbReference type="Google" id="ProtNLM"/>
    </source>
</evidence>
<dbReference type="SUPFAM" id="SSF53474">
    <property type="entry name" value="alpha/beta-Hydrolases"/>
    <property type="match status" value="1"/>
</dbReference>
<dbReference type="EMBL" id="FWXB01000016">
    <property type="protein sequence ID" value="SMC13779.1"/>
    <property type="molecule type" value="Genomic_DNA"/>
</dbReference>
<dbReference type="OrthoDB" id="7303283at2"/>
<proteinExistence type="predicted"/>
<dbReference type="Pfam" id="PF05990">
    <property type="entry name" value="DUF900"/>
    <property type="match status" value="1"/>
</dbReference>
<dbReference type="AlphaFoldDB" id="A0A1X7BX14"/>
<gene>
    <name evidence="1" type="ORF">ROA7745_03639</name>
</gene>
<reference evidence="1 2" key="1">
    <citation type="submission" date="2017-03" db="EMBL/GenBank/DDBJ databases">
        <authorList>
            <person name="Afonso C.L."/>
            <person name="Miller P.J."/>
            <person name="Scott M.A."/>
            <person name="Spackman E."/>
            <person name="Goraichik I."/>
            <person name="Dimitrov K.M."/>
            <person name="Suarez D.L."/>
            <person name="Swayne D.E."/>
        </authorList>
    </citation>
    <scope>NUCLEOTIDE SEQUENCE [LARGE SCALE GENOMIC DNA]</scope>
    <source>
        <strain evidence="1 2">CECT 7745</strain>
    </source>
</reference>
<dbReference type="Proteomes" id="UP000193224">
    <property type="component" value="Unassembled WGS sequence"/>
</dbReference>
<organism evidence="1 2">
    <name type="scientific">Roseovarius aestuarii</name>
    <dbReference type="NCBI Taxonomy" id="475083"/>
    <lineage>
        <taxon>Bacteria</taxon>
        <taxon>Pseudomonadati</taxon>
        <taxon>Pseudomonadota</taxon>
        <taxon>Alphaproteobacteria</taxon>
        <taxon>Rhodobacterales</taxon>
        <taxon>Roseobacteraceae</taxon>
        <taxon>Roseovarius</taxon>
    </lineage>
</organism>